<dbReference type="PANTHER" id="PTHR31806:SF7">
    <property type="entry name" value="TRANSPORTER, PUTATIVE (AFU_ORTHOLOGUE AFUA_2G04690)-RELATED"/>
    <property type="match status" value="1"/>
</dbReference>
<feature type="transmembrane region" description="Helical" evidence="10">
    <location>
        <begin position="454"/>
        <end position="476"/>
    </location>
</feature>
<evidence type="ECO:0000256" key="1">
    <source>
        <dbReference type="ARBA" id="ARBA00004141"/>
    </source>
</evidence>
<feature type="transmembrane region" description="Helical" evidence="10">
    <location>
        <begin position="113"/>
        <end position="131"/>
    </location>
</feature>
<evidence type="ECO:0008006" key="13">
    <source>
        <dbReference type="Google" id="ProtNLM"/>
    </source>
</evidence>
<feature type="transmembrane region" description="Helical" evidence="10">
    <location>
        <begin position="250"/>
        <end position="280"/>
    </location>
</feature>
<dbReference type="PIRSF" id="PIRSF002744">
    <property type="entry name" value="Pur-cyt_permease"/>
    <property type="match status" value="1"/>
</dbReference>
<evidence type="ECO:0000256" key="5">
    <source>
        <dbReference type="ARBA" id="ARBA00022692"/>
    </source>
</evidence>
<evidence type="ECO:0000256" key="10">
    <source>
        <dbReference type="SAM" id="Phobius"/>
    </source>
</evidence>
<name>A0A9P5HEU9_9HYPO</name>
<dbReference type="Pfam" id="PF02133">
    <property type="entry name" value="Transp_cyt_pur"/>
    <property type="match status" value="1"/>
</dbReference>
<dbReference type="FunFam" id="1.10.4160.10:FF:000002">
    <property type="entry name" value="Purine-cytosine permease fcyB"/>
    <property type="match status" value="1"/>
</dbReference>
<dbReference type="GO" id="GO:0015851">
    <property type="term" value="P:nucleobase transport"/>
    <property type="evidence" value="ECO:0007669"/>
    <property type="project" value="UniProtKB-ARBA"/>
</dbReference>
<sequence length="522" mass="56891">MSATEKQDVEAGNVDESMTPQGDVDHGEVSDVKRVREIQNSIGFLRALRKSEEWLDKKLGVETQGIERIPEEEKQPPSIWNIFFMWWSLNTHVGTLALGILGPEFGLSLRQSIAAAVIGIVLGALTTSYTGTLGPKLGMRQIATSRYSFGFWGAKLCSVLNILVGGGFGVVNYVVVGQVLSAVSDYKMSITVGIVIIAVVSYVVSIFGFKIIHAFEKYSWIYTFIIFCVLLGQTAPHVDANLKGEDGTSGLYYAGTFLTILAINFSNASGWCSIAADYYCNFPSTIPAWKTFFLTFWGIVIPTTFTITVGTCLGNAAMSVAYPPYADAYDNHGLGGLIAEIYHPRGWSKFCLVLLTFSVLGNNIAINYSSGLSLQLLGHHFHAVPRFIWSLAFAIVVAVLAIAGQENLSAVVNDFVSLLGYWTVSFTLILLIEDQVYRRHDGYELTAWDQPDKLPWGLAATSALIAAYCAGGVPGMSQTWYVGPIAAKFGGDGGDVGIYMSGAITLIWYPVARYFEKKYTGK</sequence>
<dbReference type="OrthoDB" id="5428495at2759"/>
<evidence type="ECO:0000256" key="9">
    <source>
        <dbReference type="SAM" id="MobiDB-lite"/>
    </source>
</evidence>
<accession>A0A9P5HEU9</accession>
<protein>
    <recommendedName>
        <fullName evidence="13">Purine-cytosine permease</fullName>
    </recommendedName>
</protein>
<evidence type="ECO:0000256" key="4">
    <source>
        <dbReference type="ARBA" id="ARBA00022553"/>
    </source>
</evidence>
<comment type="subcellular location">
    <subcellularLocation>
        <location evidence="1">Membrane</location>
        <topology evidence="1">Multi-pass membrane protein</topology>
    </subcellularLocation>
</comment>
<evidence type="ECO:0000256" key="3">
    <source>
        <dbReference type="ARBA" id="ARBA00022448"/>
    </source>
</evidence>
<feature type="transmembrane region" description="Helical" evidence="10">
    <location>
        <begin position="78"/>
        <end position="101"/>
    </location>
</feature>
<comment type="caution">
    <text evidence="11">The sequence shown here is derived from an EMBL/GenBank/DDBJ whole genome shotgun (WGS) entry which is preliminary data.</text>
</comment>
<feature type="transmembrane region" description="Helical" evidence="10">
    <location>
        <begin position="220"/>
        <end position="238"/>
    </location>
</feature>
<dbReference type="InterPro" id="IPR026030">
    <property type="entry name" value="Pur-cyt_permease_Fcy2/21/22"/>
</dbReference>
<feature type="transmembrane region" description="Helical" evidence="10">
    <location>
        <begin position="387"/>
        <end position="403"/>
    </location>
</feature>
<proteinExistence type="inferred from homology"/>
<evidence type="ECO:0000256" key="8">
    <source>
        <dbReference type="PIRNR" id="PIRNR002744"/>
    </source>
</evidence>
<dbReference type="Gene3D" id="1.10.4160.10">
    <property type="entry name" value="Hydantoin permease"/>
    <property type="match status" value="1"/>
</dbReference>
<evidence type="ECO:0000313" key="12">
    <source>
        <dbReference type="Proteomes" id="UP000722485"/>
    </source>
</evidence>
<dbReference type="AlphaFoldDB" id="A0A9P5HEU9"/>
<feature type="transmembrane region" description="Helical" evidence="10">
    <location>
        <begin position="292"/>
        <end position="317"/>
    </location>
</feature>
<keyword evidence="5 10" id="KW-0812">Transmembrane</keyword>
<dbReference type="EMBL" id="JAANBB010000052">
    <property type="protein sequence ID" value="KAF7552984.1"/>
    <property type="molecule type" value="Genomic_DNA"/>
</dbReference>
<keyword evidence="4" id="KW-0597">Phosphoprotein</keyword>
<evidence type="ECO:0000313" key="11">
    <source>
        <dbReference type="EMBL" id="KAF7552984.1"/>
    </source>
</evidence>
<keyword evidence="12" id="KW-1185">Reference proteome</keyword>
<feature type="transmembrane region" description="Helical" evidence="10">
    <location>
        <begin position="347"/>
        <end position="366"/>
    </location>
</feature>
<evidence type="ECO:0000256" key="2">
    <source>
        <dbReference type="ARBA" id="ARBA00008974"/>
    </source>
</evidence>
<gene>
    <name evidence="11" type="ORF">G7Z17_g3950</name>
</gene>
<evidence type="ECO:0000256" key="6">
    <source>
        <dbReference type="ARBA" id="ARBA00022989"/>
    </source>
</evidence>
<feature type="transmembrane region" description="Helical" evidence="10">
    <location>
        <begin position="496"/>
        <end position="515"/>
    </location>
</feature>
<feature type="transmembrane region" description="Helical" evidence="10">
    <location>
        <begin position="415"/>
        <end position="433"/>
    </location>
</feature>
<feature type="region of interest" description="Disordered" evidence="9">
    <location>
        <begin position="1"/>
        <end position="29"/>
    </location>
</feature>
<organism evidence="11 12">
    <name type="scientific">Cylindrodendrum hubeiense</name>
    <dbReference type="NCBI Taxonomy" id="595255"/>
    <lineage>
        <taxon>Eukaryota</taxon>
        <taxon>Fungi</taxon>
        <taxon>Dikarya</taxon>
        <taxon>Ascomycota</taxon>
        <taxon>Pezizomycotina</taxon>
        <taxon>Sordariomycetes</taxon>
        <taxon>Hypocreomycetidae</taxon>
        <taxon>Hypocreales</taxon>
        <taxon>Nectriaceae</taxon>
        <taxon>Cylindrodendrum</taxon>
    </lineage>
</organism>
<dbReference type="GO" id="GO:0005886">
    <property type="term" value="C:plasma membrane"/>
    <property type="evidence" value="ECO:0007669"/>
    <property type="project" value="TreeGrafter"/>
</dbReference>
<dbReference type="InterPro" id="IPR001248">
    <property type="entry name" value="Pur-cyt_permease"/>
</dbReference>
<keyword evidence="7 8" id="KW-0472">Membrane</keyword>
<evidence type="ECO:0000256" key="7">
    <source>
        <dbReference type="ARBA" id="ARBA00023136"/>
    </source>
</evidence>
<dbReference type="GO" id="GO:0000329">
    <property type="term" value="C:fungal-type vacuole membrane"/>
    <property type="evidence" value="ECO:0007669"/>
    <property type="project" value="TreeGrafter"/>
</dbReference>
<dbReference type="GO" id="GO:0022857">
    <property type="term" value="F:transmembrane transporter activity"/>
    <property type="evidence" value="ECO:0007669"/>
    <property type="project" value="InterPro"/>
</dbReference>
<dbReference type="Proteomes" id="UP000722485">
    <property type="component" value="Unassembled WGS sequence"/>
</dbReference>
<comment type="similarity">
    <text evidence="2 8">Belongs to the purine-cytosine permease (2.A.39) family.</text>
</comment>
<keyword evidence="3 8" id="KW-0813">Transport</keyword>
<feature type="transmembrane region" description="Helical" evidence="10">
    <location>
        <begin position="188"/>
        <end position="208"/>
    </location>
</feature>
<keyword evidence="6 10" id="KW-1133">Transmembrane helix</keyword>
<feature type="transmembrane region" description="Helical" evidence="10">
    <location>
        <begin position="152"/>
        <end position="176"/>
    </location>
</feature>
<dbReference type="PANTHER" id="PTHR31806">
    <property type="entry name" value="PURINE-CYTOSINE PERMEASE FCY2-RELATED"/>
    <property type="match status" value="1"/>
</dbReference>
<reference evidence="11" key="1">
    <citation type="submission" date="2020-03" db="EMBL/GenBank/DDBJ databases">
        <title>Draft Genome Sequence of Cylindrodendrum hubeiense.</title>
        <authorList>
            <person name="Buettner E."/>
            <person name="Kellner H."/>
        </authorList>
    </citation>
    <scope>NUCLEOTIDE SEQUENCE</scope>
    <source>
        <strain evidence="11">IHI 201604</strain>
    </source>
</reference>